<dbReference type="AlphaFoldDB" id="A0A8X6S168"/>
<accession>A0A8X6S168</accession>
<protein>
    <submittedName>
        <fullName evidence="1">Uncharacterized protein</fullName>
    </submittedName>
</protein>
<name>A0A8X6S168_TRICX</name>
<sequence length="93" mass="10390">MTNIITTEIPAPPILSNQNYDYISFLRTNNTRKTPAGLDCLTASIEEFVVADDENYGRQRPFGVCTKLKNIIDTDSVNEKEMSNAALFPPHPT</sequence>
<organism evidence="1 2">
    <name type="scientific">Trichonephila clavipes</name>
    <name type="common">Golden silk orbweaver</name>
    <name type="synonym">Nephila clavipes</name>
    <dbReference type="NCBI Taxonomy" id="2585209"/>
    <lineage>
        <taxon>Eukaryota</taxon>
        <taxon>Metazoa</taxon>
        <taxon>Ecdysozoa</taxon>
        <taxon>Arthropoda</taxon>
        <taxon>Chelicerata</taxon>
        <taxon>Arachnida</taxon>
        <taxon>Araneae</taxon>
        <taxon>Araneomorphae</taxon>
        <taxon>Entelegynae</taxon>
        <taxon>Araneoidea</taxon>
        <taxon>Nephilidae</taxon>
        <taxon>Trichonephila</taxon>
    </lineage>
</organism>
<dbReference type="Proteomes" id="UP000887159">
    <property type="component" value="Unassembled WGS sequence"/>
</dbReference>
<comment type="caution">
    <text evidence="1">The sequence shown here is derived from an EMBL/GenBank/DDBJ whole genome shotgun (WGS) entry which is preliminary data.</text>
</comment>
<gene>
    <name evidence="1" type="ORF">TNCV_2835281</name>
</gene>
<keyword evidence="2" id="KW-1185">Reference proteome</keyword>
<reference evidence="1" key="1">
    <citation type="submission" date="2020-08" db="EMBL/GenBank/DDBJ databases">
        <title>Multicomponent nature underlies the extraordinary mechanical properties of spider dragline silk.</title>
        <authorList>
            <person name="Kono N."/>
            <person name="Nakamura H."/>
            <person name="Mori M."/>
            <person name="Yoshida Y."/>
            <person name="Ohtoshi R."/>
            <person name="Malay A.D."/>
            <person name="Moran D.A.P."/>
            <person name="Tomita M."/>
            <person name="Numata K."/>
            <person name="Arakawa K."/>
        </authorList>
    </citation>
    <scope>NUCLEOTIDE SEQUENCE</scope>
</reference>
<evidence type="ECO:0000313" key="2">
    <source>
        <dbReference type="Proteomes" id="UP000887159"/>
    </source>
</evidence>
<proteinExistence type="predicted"/>
<dbReference type="EMBL" id="BMAU01021217">
    <property type="protein sequence ID" value="GFY00171.1"/>
    <property type="molecule type" value="Genomic_DNA"/>
</dbReference>
<evidence type="ECO:0000313" key="1">
    <source>
        <dbReference type="EMBL" id="GFY00171.1"/>
    </source>
</evidence>